<keyword evidence="1 3" id="KW-0812">Transmembrane</keyword>
<dbReference type="Pfam" id="PF13548">
    <property type="entry name" value="DUF4126"/>
    <property type="match status" value="1"/>
</dbReference>
<gene>
    <name evidence="3" type="ORF">MNBD_NITROSPINAE03-1900</name>
</gene>
<proteinExistence type="predicted"/>
<feature type="transmembrane region" description="Helical" evidence="1">
    <location>
        <begin position="160"/>
        <end position="182"/>
    </location>
</feature>
<sequence>MEAIAYLGVAMGLAWVSGINLYATVAVIGILGSTGQMTLPPELSPLANEGVIAVAGLMYAVEFFADKTPGVDMGWDAVHTFIRIPAGAILAAMAVAPVSEEAQMVAFLLGGAVATASHATKALSRVAINTSPEPFSNWTASIAEDFTVLGALWVMFNHPYIMLGLVLAFSLFALWLTPRLFLALKSIFEKLFAFLNPNKQEPPSLPEA</sequence>
<dbReference type="InterPro" id="IPR025196">
    <property type="entry name" value="DUF4126"/>
</dbReference>
<keyword evidence="1" id="KW-1133">Transmembrane helix</keyword>
<feature type="transmembrane region" description="Helical" evidence="1">
    <location>
        <begin position="46"/>
        <end position="65"/>
    </location>
</feature>
<organism evidence="3">
    <name type="scientific">hydrothermal vent metagenome</name>
    <dbReference type="NCBI Taxonomy" id="652676"/>
    <lineage>
        <taxon>unclassified sequences</taxon>
        <taxon>metagenomes</taxon>
        <taxon>ecological metagenomes</taxon>
    </lineage>
</organism>
<name>A0A3B1C5Z1_9ZZZZ</name>
<evidence type="ECO:0000256" key="1">
    <source>
        <dbReference type="SAM" id="Phobius"/>
    </source>
</evidence>
<evidence type="ECO:0000259" key="2">
    <source>
        <dbReference type="Pfam" id="PF13548"/>
    </source>
</evidence>
<accession>A0A3B1C5Z1</accession>
<feature type="domain" description="DUF4126" evidence="2">
    <location>
        <begin position="8"/>
        <end position="178"/>
    </location>
</feature>
<protein>
    <submittedName>
        <fullName evidence="3">Transmembrane protein</fullName>
    </submittedName>
</protein>
<feature type="transmembrane region" description="Helical" evidence="1">
    <location>
        <begin position="12"/>
        <end position="34"/>
    </location>
</feature>
<evidence type="ECO:0000313" key="3">
    <source>
        <dbReference type="EMBL" id="VAX19464.1"/>
    </source>
</evidence>
<reference evidence="3" key="1">
    <citation type="submission" date="2018-06" db="EMBL/GenBank/DDBJ databases">
        <authorList>
            <person name="Zhirakovskaya E."/>
        </authorList>
    </citation>
    <scope>NUCLEOTIDE SEQUENCE</scope>
</reference>
<feature type="transmembrane region" description="Helical" evidence="1">
    <location>
        <begin position="77"/>
        <end position="98"/>
    </location>
</feature>
<keyword evidence="1" id="KW-0472">Membrane</keyword>
<dbReference type="EMBL" id="UOGB01000148">
    <property type="protein sequence ID" value="VAX19464.1"/>
    <property type="molecule type" value="Genomic_DNA"/>
</dbReference>
<dbReference type="AlphaFoldDB" id="A0A3B1C5Z1"/>